<proteinExistence type="predicted"/>
<dbReference type="InterPro" id="IPR053189">
    <property type="entry name" value="Clp_protease_adapter_ClpF"/>
</dbReference>
<feature type="chain" id="PRO_5025450304" description="Hemimethylated DNA-binding domain-containing protein" evidence="1">
    <location>
        <begin position="22"/>
        <end position="230"/>
    </location>
</feature>
<evidence type="ECO:0000313" key="4">
    <source>
        <dbReference type="Proteomes" id="UP000465112"/>
    </source>
</evidence>
<name>A0A6A5E243_PERFL</name>
<evidence type="ECO:0000259" key="2">
    <source>
        <dbReference type="SMART" id="SM00992"/>
    </source>
</evidence>
<dbReference type="PANTHER" id="PTHR48439">
    <property type="entry name" value="HEMIMETHYLATED DNA-BINDING DOMAIN-CONTAINING PROTEIN"/>
    <property type="match status" value="1"/>
</dbReference>
<sequence>MPQLTATAVLQLVLLLSAVPAQYFISRWSGSTAAQRYHASTRLLRIWKDWRTSHLNFTTWIDWADQQMSKVKSLFDFGQEVPQESLAIEAMIFDNDQEFFGASKKVRSPRPPYVFLRVGEVVMERKGHMVGVVVSWDSELRAPPQWVDRMYSSSEGPKAEKTPHYKVLFNGPGPSSVFVGYLPQTQLDRITGMRPDIPTLENYFTHFDGERFVMQPWLRELFPEDGNEDA</sequence>
<dbReference type="SUPFAM" id="SSF141255">
    <property type="entry name" value="YccV-like"/>
    <property type="match status" value="1"/>
</dbReference>
<comment type="caution">
    <text evidence="3">The sequence shown here is derived from an EMBL/GenBank/DDBJ whole genome shotgun (WGS) entry which is preliminary data.</text>
</comment>
<feature type="signal peptide" evidence="1">
    <location>
        <begin position="1"/>
        <end position="21"/>
    </location>
</feature>
<dbReference type="SMART" id="SM00992">
    <property type="entry name" value="YccV-like"/>
    <property type="match status" value="1"/>
</dbReference>
<dbReference type="PANTHER" id="PTHR48439:SF1">
    <property type="entry name" value="HEMIMETHYLATED DNA-BINDING DOMAIN-CONTAINING PROTEIN"/>
    <property type="match status" value="1"/>
</dbReference>
<dbReference type="InterPro" id="IPR036623">
    <property type="entry name" value="Hemimethylated_DNA-bd_sf"/>
</dbReference>
<reference evidence="3 4" key="1">
    <citation type="submission" date="2019-06" db="EMBL/GenBank/DDBJ databases">
        <title>A chromosome-scale genome assembly of the European perch, Perca fluviatilis.</title>
        <authorList>
            <person name="Roques C."/>
            <person name="Zahm M."/>
            <person name="Cabau C."/>
            <person name="Klopp C."/>
            <person name="Bouchez O."/>
            <person name="Donnadieu C."/>
            <person name="Kuhl H."/>
            <person name="Gislard M."/>
            <person name="Guendouz S."/>
            <person name="Journot L."/>
            <person name="Haffray P."/>
            <person name="Bestin A."/>
            <person name="Morvezen R."/>
            <person name="Feron R."/>
            <person name="Wen M."/>
            <person name="Jouanno E."/>
            <person name="Herpin A."/>
            <person name="Schartl M."/>
            <person name="Postlethwait J."/>
            <person name="Schaerlinger B."/>
            <person name="Chardard D."/>
            <person name="Lecocq T."/>
            <person name="Poncet C."/>
            <person name="Jaffrelo L."/>
            <person name="Lampietro C."/>
            <person name="Guiguen Y."/>
        </authorList>
    </citation>
    <scope>NUCLEOTIDE SEQUENCE [LARGE SCALE GENOMIC DNA]</scope>
    <source>
        <tissue evidence="3">Blood</tissue>
    </source>
</reference>
<organism evidence="3 4">
    <name type="scientific">Perca fluviatilis</name>
    <name type="common">European perch</name>
    <dbReference type="NCBI Taxonomy" id="8168"/>
    <lineage>
        <taxon>Eukaryota</taxon>
        <taxon>Metazoa</taxon>
        <taxon>Chordata</taxon>
        <taxon>Craniata</taxon>
        <taxon>Vertebrata</taxon>
        <taxon>Euteleostomi</taxon>
        <taxon>Actinopterygii</taxon>
        <taxon>Neopterygii</taxon>
        <taxon>Teleostei</taxon>
        <taxon>Neoteleostei</taxon>
        <taxon>Acanthomorphata</taxon>
        <taxon>Eupercaria</taxon>
        <taxon>Perciformes</taxon>
        <taxon>Percoidei</taxon>
        <taxon>Percidae</taxon>
        <taxon>Percinae</taxon>
        <taxon>Perca</taxon>
    </lineage>
</organism>
<feature type="domain" description="Hemimethylated DNA-binding" evidence="2">
    <location>
        <begin position="113"/>
        <end position="215"/>
    </location>
</feature>
<evidence type="ECO:0000313" key="3">
    <source>
        <dbReference type="EMBL" id="KAF1376386.1"/>
    </source>
</evidence>
<accession>A0A6A5E243</accession>
<dbReference type="AlphaFoldDB" id="A0A6A5E243"/>
<dbReference type="InterPro" id="IPR011722">
    <property type="entry name" value="Hemimethylated_DNA-bd_dom"/>
</dbReference>
<dbReference type="Pfam" id="PF08755">
    <property type="entry name" value="YccV-like"/>
    <property type="match status" value="1"/>
</dbReference>
<gene>
    <name evidence="3" type="ORF">PFLUV_G00210980</name>
</gene>
<keyword evidence="1" id="KW-0732">Signal</keyword>
<dbReference type="Gene3D" id="2.30.30.390">
    <property type="entry name" value="Hemimethylated DNA-binding domain"/>
    <property type="match status" value="1"/>
</dbReference>
<dbReference type="EMBL" id="VHII01000018">
    <property type="protein sequence ID" value="KAF1376386.1"/>
    <property type="molecule type" value="Genomic_DNA"/>
</dbReference>
<dbReference type="OrthoDB" id="28868at2759"/>
<dbReference type="GO" id="GO:0003677">
    <property type="term" value="F:DNA binding"/>
    <property type="evidence" value="ECO:0007669"/>
    <property type="project" value="InterPro"/>
</dbReference>
<dbReference type="Proteomes" id="UP000465112">
    <property type="component" value="Unassembled WGS sequence"/>
</dbReference>
<evidence type="ECO:0000256" key="1">
    <source>
        <dbReference type="SAM" id="SignalP"/>
    </source>
</evidence>
<protein>
    <recommendedName>
        <fullName evidence="2">Hemimethylated DNA-binding domain-containing protein</fullName>
    </recommendedName>
</protein>
<keyword evidence="4" id="KW-1185">Reference proteome</keyword>